<accession>A0A2X1WRD5</accession>
<name>A0A2X1WRD5_9BURK</name>
<evidence type="ECO:0000256" key="1">
    <source>
        <dbReference type="SAM" id="Phobius"/>
    </source>
</evidence>
<protein>
    <submittedName>
        <fullName evidence="2">Uncharacterized protein</fullName>
    </submittedName>
</protein>
<sequence>MRYLGSGKAFALLSLLMALSLTLYLPITQSQVAKWYVYLAVSISTLVQPALMASLSTIIMNKAAVTSSKATFVSLQLSLATVTGMVYSSLSLKLAHNVGYYAVMIIAVVVSFALVVLLLILIKWSKRTGHELLAEN</sequence>
<feature type="transmembrane region" description="Helical" evidence="1">
    <location>
        <begin position="72"/>
        <end position="92"/>
    </location>
</feature>
<reference evidence="2 3" key="1">
    <citation type="submission" date="2018-06" db="EMBL/GenBank/DDBJ databases">
        <authorList>
            <consortium name="Pathogen Informatics"/>
            <person name="Doyle S."/>
        </authorList>
    </citation>
    <scope>NUCLEOTIDE SEQUENCE [LARGE SCALE GENOMIC DNA]</scope>
    <source>
        <strain evidence="2 3">NCTC11009</strain>
    </source>
</reference>
<dbReference type="EMBL" id="UATH01000001">
    <property type="protein sequence ID" value="SPY09355.1"/>
    <property type="molecule type" value="Genomic_DNA"/>
</dbReference>
<keyword evidence="1" id="KW-0472">Membrane</keyword>
<dbReference type="InterPro" id="IPR036259">
    <property type="entry name" value="MFS_trans_sf"/>
</dbReference>
<gene>
    <name evidence="2" type="ORF">NCTC11009_02622</name>
</gene>
<evidence type="ECO:0000313" key="2">
    <source>
        <dbReference type="EMBL" id="SPY09355.1"/>
    </source>
</evidence>
<organism evidence="2 3">
    <name type="scientific">Oligella urethralis</name>
    <dbReference type="NCBI Taxonomy" id="90245"/>
    <lineage>
        <taxon>Bacteria</taxon>
        <taxon>Pseudomonadati</taxon>
        <taxon>Pseudomonadota</taxon>
        <taxon>Betaproteobacteria</taxon>
        <taxon>Burkholderiales</taxon>
        <taxon>Alcaligenaceae</taxon>
        <taxon>Oligella</taxon>
    </lineage>
</organism>
<keyword evidence="1" id="KW-0812">Transmembrane</keyword>
<feature type="transmembrane region" description="Helical" evidence="1">
    <location>
        <begin position="98"/>
        <end position="122"/>
    </location>
</feature>
<proteinExistence type="predicted"/>
<feature type="transmembrane region" description="Helical" evidence="1">
    <location>
        <begin position="40"/>
        <end position="60"/>
    </location>
</feature>
<keyword evidence="1" id="KW-1133">Transmembrane helix</keyword>
<dbReference type="AlphaFoldDB" id="A0A2X1WRD5"/>
<dbReference type="Proteomes" id="UP000250242">
    <property type="component" value="Unassembled WGS sequence"/>
</dbReference>
<evidence type="ECO:0000313" key="3">
    <source>
        <dbReference type="Proteomes" id="UP000250242"/>
    </source>
</evidence>
<dbReference type="SUPFAM" id="SSF103473">
    <property type="entry name" value="MFS general substrate transporter"/>
    <property type="match status" value="1"/>
</dbReference>